<dbReference type="RefSeq" id="XP_001328597.1">
    <property type="nucleotide sequence ID" value="XM_001328562.1"/>
</dbReference>
<dbReference type="InParanoid" id="A2DTA2"/>
<feature type="compositionally biased region" description="Low complexity" evidence="1">
    <location>
        <begin position="881"/>
        <end position="892"/>
    </location>
</feature>
<reference evidence="2" key="1">
    <citation type="submission" date="2006-10" db="EMBL/GenBank/DDBJ databases">
        <authorList>
            <person name="Amadeo P."/>
            <person name="Zhao Q."/>
            <person name="Wortman J."/>
            <person name="Fraser-Liggett C."/>
            <person name="Carlton J."/>
        </authorList>
    </citation>
    <scope>NUCLEOTIDE SEQUENCE</scope>
    <source>
        <strain evidence="2">G3</strain>
    </source>
</reference>
<proteinExistence type="predicted"/>
<name>A2DTA2_TRIV3</name>
<dbReference type="EMBL" id="DS113243">
    <property type="protein sequence ID" value="EAY16374.1"/>
    <property type="molecule type" value="Genomic_DNA"/>
</dbReference>
<evidence type="ECO:0000313" key="3">
    <source>
        <dbReference type="Proteomes" id="UP000001542"/>
    </source>
</evidence>
<evidence type="ECO:0000256" key="1">
    <source>
        <dbReference type="SAM" id="MobiDB-lite"/>
    </source>
</evidence>
<feature type="compositionally biased region" description="Acidic residues" evidence="1">
    <location>
        <begin position="908"/>
        <end position="920"/>
    </location>
</feature>
<dbReference type="PANTHER" id="PTHR24112">
    <property type="entry name" value="LEUCINE-RICH REPEAT, ISOFORM F-RELATED"/>
    <property type="match status" value="1"/>
</dbReference>
<dbReference type="KEGG" id="tva:4774383"/>
<feature type="compositionally biased region" description="Acidic residues" evidence="1">
    <location>
        <begin position="963"/>
        <end position="972"/>
    </location>
</feature>
<dbReference type="InterPro" id="IPR051279">
    <property type="entry name" value="PP1-Reg/Actin-Interact_Protein"/>
</dbReference>
<dbReference type="SMR" id="A2DTA2"/>
<dbReference type="OrthoDB" id="10661138at2759"/>
<feature type="region of interest" description="Disordered" evidence="1">
    <location>
        <begin position="704"/>
        <end position="1156"/>
    </location>
</feature>
<dbReference type="SUPFAM" id="SSF52047">
    <property type="entry name" value="RNI-like"/>
    <property type="match status" value="1"/>
</dbReference>
<evidence type="ECO:0000313" key="2">
    <source>
        <dbReference type="EMBL" id="EAY16374.1"/>
    </source>
</evidence>
<reference evidence="2" key="2">
    <citation type="journal article" date="2007" name="Science">
        <title>Draft genome sequence of the sexually transmitted pathogen Trichomonas vaginalis.</title>
        <authorList>
            <person name="Carlton J.M."/>
            <person name="Hirt R.P."/>
            <person name="Silva J.C."/>
            <person name="Delcher A.L."/>
            <person name="Schatz M."/>
            <person name="Zhao Q."/>
            <person name="Wortman J.R."/>
            <person name="Bidwell S.L."/>
            <person name="Alsmark U.C.M."/>
            <person name="Besteiro S."/>
            <person name="Sicheritz-Ponten T."/>
            <person name="Noel C.J."/>
            <person name="Dacks J.B."/>
            <person name="Foster P.G."/>
            <person name="Simillion C."/>
            <person name="Van de Peer Y."/>
            <person name="Miranda-Saavedra D."/>
            <person name="Barton G.J."/>
            <person name="Westrop G.D."/>
            <person name="Mueller S."/>
            <person name="Dessi D."/>
            <person name="Fiori P.L."/>
            <person name="Ren Q."/>
            <person name="Paulsen I."/>
            <person name="Zhang H."/>
            <person name="Bastida-Corcuera F.D."/>
            <person name="Simoes-Barbosa A."/>
            <person name="Brown M.T."/>
            <person name="Hayes R.D."/>
            <person name="Mukherjee M."/>
            <person name="Okumura C.Y."/>
            <person name="Schneider R."/>
            <person name="Smith A.J."/>
            <person name="Vanacova S."/>
            <person name="Villalvazo M."/>
            <person name="Haas B.J."/>
            <person name="Pertea M."/>
            <person name="Feldblyum T.V."/>
            <person name="Utterback T.R."/>
            <person name="Shu C.L."/>
            <person name="Osoegawa K."/>
            <person name="de Jong P.J."/>
            <person name="Hrdy I."/>
            <person name="Horvathova L."/>
            <person name="Zubacova Z."/>
            <person name="Dolezal P."/>
            <person name="Malik S.B."/>
            <person name="Logsdon J.M. Jr."/>
            <person name="Henze K."/>
            <person name="Gupta A."/>
            <person name="Wang C.C."/>
            <person name="Dunne R.L."/>
            <person name="Upcroft J.A."/>
            <person name="Upcroft P."/>
            <person name="White O."/>
            <person name="Salzberg S.L."/>
            <person name="Tang P."/>
            <person name="Chiu C.-H."/>
            <person name="Lee Y.-S."/>
            <person name="Embley T.M."/>
            <person name="Coombs G.H."/>
            <person name="Mottram J.C."/>
            <person name="Tachezy J."/>
            <person name="Fraser-Liggett C.M."/>
            <person name="Johnson P.J."/>
        </authorList>
    </citation>
    <scope>NUCLEOTIDE SEQUENCE [LARGE SCALE GENOMIC DNA]</scope>
    <source>
        <strain evidence="2">G3</strain>
    </source>
</reference>
<accession>A2DTA2</accession>
<dbReference type="GO" id="GO:0034315">
    <property type="term" value="P:regulation of Arp2/3 complex-mediated actin nucleation"/>
    <property type="evidence" value="ECO:0000318"/>
    <property type="project" value="GO_Central"/>
</dbReference>
<dbReference type="GO" id="GO:0005886">
    <property type="term" value="C:plasma membrane"/>
    <property type="evidence" value="ECO:0000318"/>
    <property type="project" value="GO_Central"/>
</dbReference>
<dbReference type="GO" id="GO:0030027">
    <property type="term" value="C:lamellipodium"/>
    <property type="evidence" value="ECO:0000318"/>
    <property type="project" value="GO_Central"/>
</dbReference>
<keyword evidence="3" id="KW-1185">Reference proteome</keyword>
<dbReference type="InterPro" id="IPR032675">
    <property type="entry name" value="LRR_dom_sf"/>
</dbReference>
<feature type="compositionally biased region" description="Basic and acidic residues" evidence="1">
    <location>
        <begin position="1071"/>
        <end position="1082"/>
    </location>
</feature>
<sequence length="1198" mass="138468">MDVILDSVTKSSISMGHTPIFTAICKENSSSILKKNSIIIVTDYGLDIYSAAKGNLRTTLSWIAISKVGIKNNDISLKFSSKSVSISTELYASKLFGAIVHCLQQLLSSFEIQLLQIDKFNVPKAKHSGYGALLRFSELARSNGKLISPESLEKLKNVLMISKKEVDLSILGDLPTTFPIFLGTLPLISTIQSLNIPQIPMFPTYQVLSDYAASIARLNYVDIAGQVSELFKLFLTKLSNMQNSKLLGLSFTNSDFTVEYLSLLSNFISTQKISAIGFHNAIIYDAMPHFYSNFFTSTMVDSLTVLNLDNTKNLDIQKLFPSLKNIYILSLENCNLYIDKVFSQMEISGFRNIRALNISNNLCEHLPTTAISLPQTLISIVANNIRWNDLCLLNMLKIVFSKRRNNTKLSLSYANASPDEWQRVWQFFSTCNYDNLISFTWDGNPVNVSLFSFLLINQQLEFLSMSDIFSQNEPNTVTIFSRYLEKTESLKFLILKGGNQKYLGRLIGAITRVTNLRKSLIHLDISNNKIGDIGLDQIKPLYTQKTELKMINFDGSSPTSKDSMLNILYLAAQNLEQTHTSFPIKDMNMMKDTSMISNEIYNTMLTKFQKAPKLNGVPYGEQMYPIPTTSPFIGPFNYFVEEEQTSFPKYLTKEELYDIKKEPEKPFLSTNGKIDFSSNKIYAGTMGRPKTKPILAQDIFSQDTNTSASPKFAPVQRQVPQQQKQIPQQRQMPEKRRAPSVASARSVPKQKFVEHDFLNNIRTDNNINSDSDNSFYGGKGKQKSSSVAPQNRNDYDYYSESSSFEILKPQPMQAPRINRRPPSRAQTRTLPESQLNTIASNTSPSSKRTRGRREKERPAPIVTKPVQYNDEYYSDEEEVYPQQRRQQIKQPQSVRSNKSQKKPVQTYDEYEYYSDEEEEITPPRSTRSTRSQRPQQQQKKYRYEVETNTSQKRKPKQVIQQDVDYDYNDEYSDYYVEQKAPSRKTRSIQQSPQRQRQRQEQQPQQHLHRKQMVQEQPKRNRRKQNIEEVQQPVQRTVRKQRTLKAAPPQREFHEEPLQQQPQIRSHSRYQHRLEQAMEETRKTRYISTSNDRRINDEIIPNERTSKRQTSSRNTPTASRTSNSQRNTPRQQKKIVESDYSYDEDQNYNQYESPKGVVRVDARKLHADTNSAESYGEYYYDDEEEEEIKYQPKKRYHYQ</sequence>
<dbReference type="PANTHER" id="PTHR24112:SF64">
    <property type="entry name" value="CHROMOSOME UNDETERMINED SCAFFOLD_46, WHOLE GENOME SHOTGUN SEQUENCE"/>
    <property type="match status" value="1"/>
</dbReference>
<protein>
    <submittedName>
        <fullName evidence="2">Leucine Rich Repeat family protein</fullName>
    </submittedName>
</protein>
<dbReference type="GO" id="GO:0016477">
    <property type="term" value="P:cell migration"/>
    <property type="evidence" value="ECO:0000318"/>
    <property type="project" value="GO_Central"/>
</dbReference>
<dbReference type="VEuPathDB" id="TrichDB:TVAG_359830"/>
<organism evidence="2 3">
    <name type="scientific">Trichomonas vaginalis (strain ATCC PRA-98 / G3)</name>
    <dbReference type="NCBI Taxonomy" id="412133"/>
    <lineage>
        <taxon>Eukaryota</taxon>
        <taxon>Metamonada</taxon>
        <taxon>Parabasalia</taxon>
        <taxon>Trichomonadida</taxon>
        <taxon>Trichomonadidae</taxon>
        <taxon>Trichomonas</taxon>
    </lineage>
</organism>
<feature type="compositionally biased region" description="Polar residues" evidence="1">
    <location>
        <begin position="783"/>
        <end position="792"/>
    </location>
</feature>
<dbReference type="Proteomes" id="UP000001542">
    <property type="component" value="Unassembled WGS sequence"/>
</dbReference>
<feature type="compositionally biased region" description="Low complexity" evidence="1">
    <location>
        <begin position="714"/>
        <end position="731"/>
    </location>
</feature>
<feature type="compositionally biased region" description="Low complexity" evidence="1">
    <location>
        <begin position="922"/>
        <end position="938"/>
    </location>
</feature>
<feature type="compositionally biased region" description="Low complexity" evidence="1">
    <location>
        <begin position="759"/>
        <end position="774"/>
    </location>
</feature>
<feature type="compositionally biased region" description="Polar residues" evidence="1">
    <location>
        <begin position="1107"/>
        <end position="1129"/>
    </location>
</feature>
<dbReference type="VEuPathDB" id="TrichDB:TVAGG3_0968140"/>
<gene>
    <name evidence="2" type="ORF">TVAG_359830</name>
</gene>
<feature type="compositionally biased region" description="Polar residues" evidence="1">
    <location>
        <begin position="824"/>
        <end position="846"/>
    </location>
</feature>
<dbReference type="Gene3D" id="3.80.10.10">
    <property type="entry name" value="Ribonuclease Inhibitor"/>
    <property type="match status" value="1"/>
</dbReference>
<feature type="compositionally biased region" description="Low complexity" evidence="1">
    <location>
        <begin position="987"/>
        <end position="1005"/>
    </location>
</feature>
<dbReference type="AlphaFoldDB" id="A2DTA2"/>